<dbReference type="HOGENOM" id="CLU_3242452_0_0_1"/>
<name>L8WI32_THACA</name>
<dbReference type="EMBL" id="AFRT01002421">
    <property type="protein sequence ID" value="ELU37851.1"/>
    <property type="molecule type" value="Genomic_DNA"/>
</dbReference>
<keyword evidence="2" id="KW-1185">Reference proteome</keyword>
<evidence type="ECO:0000313" key="2">
    <source>
        <dbReference type="Proteomes" id="UP000011668"/>
    </source>
</evidence>
<accession>L8WI32</accession>
<comment type="caution">
    <text evidence="1">The sequence shown here is derived from an EMBL/GenBank/DDBJ whole genome shotgun (WGS) entry which is preliminary data.</text>
</comment>
<proteinExistence type="predicted"/>
<dbReference type="AlphaFoldDB" id="L8WI32"/>
<sequence length="43" mass="4783">MIASKMQNIRNGDAGLRAICRGTGTENRSCVMHDLYFVPALDR</sequence>
<dbReference type="Proteomes" id="UP000011668">
    <property type="component" value="Unassembled WGS sequence"/>
</dbReference>
<gene>
    <name evidence="1" type="ORF">AG1IA_08119</name>
</gene>
<protein>
    <submittedName>
        <fullName evidence="1">Uncharacterized protein</fullName>
    </submittedName>
</protein>
<evidence type="ECO:0000313" key="1">
    <source>
        <dbReference type="EMBL" id="ELU37851.1"/>
    </source>
</evidence>
<organism evidence="1 2">
    <name type="scientific">Thanatephorus cucumeris (strain AG1-IA)</name>
    <name type="common">Rice sheath blight fungus</name>
    <name type="synonym">Rhizoctonia solani</name>
    <dbReference type="NCBI Taxonomy" id="983506"/>
    <lineage>
        <taxon>Eukaryota</taxon>
        <taxon>Fungi</taxon>
        <taxon>Dikarya</taxon>
        <taxon>Basidiomycota</taxon>
        <taxon>Agaricomycotina</taxon>
        <taxon>Agaricomycetes</taxon>
        <taxon>Cantharellales</taxon>
        <taxon>Ceratobasidiaceae</taxon>
        <taxon>Rhizoctonia</taxon>
        <taxon>Rhizoctonia solani AG-1</taxon>
    </lineage>
</organism>
<reference evidence="1 2" key="1">
    <citation type="journal article" date="2013" name="Nat. Commun.">
        <title>The evolution and pathogenic mechanisms of the rice sheath blight pathogen.</title>
        <authorList>
            <person name="Zheng A."/>
            <person name="Lin R."/>
            <person name="Xu L."/>
            <person name="Qin P."/>
            <person name="Tang C."/>
            <person name="Ai P."/>
            <person name="Zhang D."/>
            <person name="Liu Y."/>
            <person name="Sun Z."/>
            <person name="Feng H."/>
            <person name="Wang Y."/>
            <person name="Chen Y."/>
            <person name="Liang X."/>
            <person name="Fu R."/>
            <person name="Li Q."/>
            <person name="Zhang J."/>
            <person name="Yu X."/>
            <person name="Xie Z."/>
            <person name="Ding L."/>
            <person name="Guan P."/>
            <person name="Tang J."/>
            <person name="Liang Y."/>
            <person name="Wang S."/>
            <person name="Deng Q."/>
            <person name="Li S."/>
            <person name="Zhu J."/>
            <person name="Wang L."/>
            <person name="Liu H."/>
            <person name="Li P."/>
        </authorList>
    </citation>
    <scope>NUCLEOTIDE SEQUENCE [LARGE SCALE GENOMIC DNA]</scope>
    <source>
        <strain evidence="2">AG-1 IA</strain>
    </source>
</reference>